<accession>A0A3S0WPR0</accession>
<feature type="domain" description="ABC-type transport auxiliary lipoprotein component" evidence="1">
    <location>
        <begin position="33"/>
        <end position="191"/>
    </location>
</feature>
<reference evidence="2 3" key="1">
    <citation type="submission" date="2018-12" db="EMBL/GenBank/DDBJ databases">
        <title>three novel Halomonas strain isolated from plants.</title>
        <authorList>
            <person name="Sun C."/>
        </authorList>
    </citation>
    <scope>NUCLEOTIDE SEQUENCE [LARGE SCALE GENOMIC DNA]</scope>
    <source>
        <strain evidence="2 3">DSM 19434</strain>
    </source>
</reference>
<dbReference type="PROSITE" id="PS51257">
    <property type="entry name" value="PROKAR_LIPOPROTEIN"/>
    <property type="match status" value="1"/>
</dbReference>
<dbReference type="OrthoDB" id="5795476at2"/>
<comment type="caution">
    <text evidence="2">The sequence shown here is derived from an EMBL/GenBank/DDBJ whole genome shotgun (WGS) entry which is preliminary data.</text>
</comment>
<evidence type="ECO:0000313" key="2">
    <source>
        <dbReference type="EMBL" id="RUR34789.1"/>
    </source>
</evidence>
<dbReference type="Gene3D" id="3.40.50.10610">
    <property type="entry name" value="ABC-type transport auxiliary lipoprotein component"/>
    <property type="match status" value="1"/>
</dbReference>
<protein>
    <recommendedName>
        <fullName evidence="1">ABC-type transport auxiliary lipoprotein component domain-containing protein</fullName>
    </recommendedName>
</protein>
<evidence type="ECO:0000259" key="1">
    <source>
        <dbReference type="Pfam" id="PF03886"/>
    </source>
</evidence>
<keyword evidence="3" id="KW-1185">Reference proteome</keyword>
<dbReference type="Proteomes" id="UP000287336">
    <property type="component" value="Unassembled WGS sequence"/>
</dbReference>
<name>A0A3S0WPR0_9GAMM</name>
<evidence type="ECO:0000313" key="3">
    <source>
        <dbReference type="Proteomes" id="UP000287336"/>
    </source>
</evidence>
<organism evidence="2 3">
    <name type="scientific">Vreelandella andesensis</name>
    <dbReference type="NCBI Taxonomy" id="447567"/>
    <lineage>
        <taxon>Bacteria</taxon>
        <taxon>Pseudomonadati</taxon>
        <taxon>Pseudomonadota</taxon>
        <taxon>Gammaproteobacteria</taxon>
        <taxon>Oceanospirillales</taxon>
        <taxon>Halomonadaceae</taxon>
        <taxon>Vreelandella</taxon>
    </lineage>
</organism>
<dbReference type="AlphaFoldDB" id="A0A3S0WPR0"/>
<dbReference type="SUPFAM" id="SSF159594">
    <property type="entry name" value="XCC0632-like"/>
    <property type="match status" value="1"/>
</dbReference>
<sequence length="206" mass="22377">MSLRATFSIIILTALLLSAGCSILPESNPATLYRLPSPNSPATQAATSFPLRLGIATPGAGHLLNSNRIVVYPQGNVVNVYEGARWHENAPDMLQARLISDLQQRQLFTSVSSDRLAHDVLLLSELRHFQSEYDASPPSIHLQLDVQLVNTQNRNPLAATNFVIRTRAVSTEIPDVVDAFGEASDALAAQLSAWLAGQSNRLRIAD</sequence>
<dbReference type="EMBL" id="RZHG01000002">
    <property type="protein sequence ID" value="RUR34789.1"/>
    <property type="molecule type" value="Genomic_DNA"/>
</dbReference>
<dbReference type="Pfam" id="PF03886">
    <property type="entry name" value="ABC_trans_aux"/>
    <property type="match status" value="1"/>
</dbReference>
<dbReference type="InterPro" id="IPR005586">
    <property type="entry name" value="ABC_trans_aux"/>
</dbReference>
<gene>
    <name evidence="2" type="ORF">ELY33_01005</name>
</gene>
<proteinExistence type="predicted"/>
<dbReference type="RefSeq" id="WP_126942604.1">
    <property type="nucleotide sequence ID" value="NZ_RZHG01000002.1"/>
</dbReference>